<evidence type="ECO:0000313" key="1">
    <source>
        <dbReference type="EMBL" id="KKQ41252.1"/>
    </source>
</evidence>
<evidence type="ECO:0008006" key="3">
    <source>
        <dbReference type="Google" id="ProtNLM"/>
    </source>
</evidence>
<dbReference type="Pfam" id="PF02388">
    <property type="entry name" value="FemAB"/>
    <property type="match status" value="1"/>
</dbReference>
<dbReference type="EMBL" id="LBTN01000003">
    <property type="protein sequence ID" value="KKQ41252.1"/>
    <property type="molecule type" value="Genomic_DNA"/>
</dbReference>
<organism evidence="1 2">
    <name type="scientific">Candidatus Magasanikbacteria bacterium GW2011_GWA2_37_8</name>
    <dbReference type="NCBI Taxonomy" id="1619036"/>
    <lineage>
        <taxon>Bacteria</taxon>
        <taxon>Candidatus Magasanikiibacteriota</taxon>
    </lineage>
</organism>
<accession>A0A0G0HGB7</accession>
<name>A0A0G0HGB7_9BACT</name>
<evidence type="ECO:0000313" key="2">
    <source>
        <dbReference type="Proteomes" id="UP000034333"/>
    </source>
</evidence>
<dbReference type="AlphaFoldDB" id="A0A0G0HGB7"/>
<feature type="non-terminal residue" evidence="1">
    <location>
        <position position="1"/>
    </location>
</feature>
<dbReference type="InterPro" id="IPR003447">
    <property type="entry name" value="FEMABX"/>
</dbReference>
<gene>
    <name evidence="1" type="ORF">US58_C0003G0035</name>
</gene>
<dbReference type="Proteomes" id="UP000034333">
    <property type="component" value="Unassembled WGS sequence"/>
</dbReference>
<protein>
    <recommendedName>
        <fullName evidence="3">FemAB family protein</fullName>
    </recommendedName>
</protein>
<reference evidence="1 2" key="1">
    <citation type="journal article" date="2015" name="Nature">
        <title>rRNA introns, odd ribosomes, and small enigmatic genomes across a large radiation of phyla.</title>
        <authorList>
            <person name="Brown C.T."/>
            <person name="Hug L.A."/>
            <person name="Thomas B.C."/>
            <person name="Sharon I."/>
            <person name="Castelle C.J."/>
            <person name="Singh A."/>
            <person name="Wilkins M.J."/>
            <person name="Williams K.H."/>
            <person name="Banfield J.F."/>
        </authorList>
    </citation>
    <scope>NUCLEOTIDE SEQUENCE [LARGE SCALE GENOMIC DNA]</scope>
</reference>
<sequence length="64" mass="7539">KGVKSKEKGISEHEYDERHSYAGITRFKLGFGGEVKENPGTFDVVIGKKKYFLYKFLRWVRRKV</sequence>
<dbReference type="GO" id="GO:0016755">
    <property type="term" value="F:aminoacyltransferase activity"/>
    <property type="evidence" value="ECO:0007669"/>
    <property type="project" value="InterPro"/>
</dbReference>
<dbReference type="PROSITE" id="PS51191">
    <property type="entry name" value="FEMABX"/>
    <property type="match status" value="1"/>
</dbReference>
<dbReference type="Gene3D" id="3.40.630.30">
    <property type="match status" value="2"/>
</dbReference>
<proteinExistence type="predicted"/>
<dbReference type="GO" id="GO:0044038">
    <property type="term" value="P:cell wall macromolecule biosynthetic process"/>
    <property type="evidence" value="ECO:0007669"/>
    <property type="project" value="InterPro"/>
</dbReference>
<comment type="caution">
    <text evidence="1">The sequence shown here is derived from an EMBL/GenBank/DDBJ whole genome shotgun (WGS) entry which is preliminary data.</text>
</comment>